<keyword evidence="3 11" id="KW-0645">Protease</keyword>
<dbReference type="EC" id="3.4.21.-" evidence="11"/>
<dbReference type="PRINTS" id="PR00727">
    <property type="entry name" value="LEADERPTASE"/>
</dbReference>
<evidence type="ECO:0000313" key="14">
    <source>
        <dbReference type="Proteomes" id="UP000250140"/>
    </source>
</evidence>
<accession>A0A8E2EP05</accession>
<evidence type="ECO:0000256" key="2">
    <source>
        <dbReference type="ARBA" id="ARBA00007066"/>
    </source>
</evidence>
<dbReference type="Proteomes" id="UP000250140">
    <property type="component" value="Unassembled WGS sequence"/>
</dbReference>
<evidence type="ECO:0000256" key="5">
    <source>
        <dbReference type="ARBA" id="ARBA00022792"/>
    </source>
</evidence>
<dbReference type="PANTHER" id="PTHR46041">
    <property type="entry name" value="MITOCHONDRIAL INNER MEMBRANE PROTEASE SUBUNIT 2"/>
    <property type="match status" value="1"/>
</dbReference>
<dbReference type="Pfam" id="PF10502">
    <property type="entry name" value="Peptidase_S26"/>
    <property type="match status" value="1"/>
</dbReference>
<evidence type="ECO:0000256" key="10">
    <source>
        <dbReference type="PIRSR" id="PIRSR600223-1"/>
    </source>
</evidence>
<evidence type="ECO:0000256" key="4">
    <source>
        <dbReference type="ARBA" id="ARBA00022692"/>
    </source>
</evidence>
<evidence type="ECO:0000256" key="8">
    <source>
        <dbReference type="ARBA" id="ARBA00023128"/>
    </source>
</evidence>
<evidence type="ECO:0000256" key="7">
    <source>
        <dbReference type="ARBA" id="ARBA00022989"/>
    </source>
</evidence>
<comment type="similarity">
    <text evidence="2">Belongs to the peptidase S26 family. IMP2 subfamily.</text>
</comment>
<dbReference type="PANTHER" id="PTHR46041:SF2">
    <property type="entry name" value="MITOCHONDRIAL INNER MEMBRANE PROTEASE SUBUNIT 2"/>
    <property type="match status" value="1"/>
</dbReference>
<evidence type="ECO:0000313" key="13">
    <source>
        <dbReference type="EMBL" id="OCL02199.1"/>
    </source>
</evidence>
<evidence type="ECO:0000256" key="1">
    <source>
        <dbReference type="ARBA" id="ARBA00004434"/>
    </source>
</evidence>
<dbReference type="NCBIfam" id="TIGR02227">
    <property type="entry name" value="sigpep_I_bact"/>
    <property type="match status" value="1"/>
</dbReference>
<dbReference type="InterPro" id="IPR000223">
    <property type="entry name" value="Pept_S26A_signal_pept_1"/>
</dbReference>
<name>A0A8E2EP05_9PEZI</name>
<keyword evidence="14" id="KW-1185">Reference proteome</keyword>
<dbReference type="GO" id="GO:0006627">
    <property type="term" value="P:protein processing involved in protein targeting to mitochondrion"/>
    <property type="evidence" value="ECO:0007669"/>
    <property type="project" value="InterPro"/>
</dbReference>
<evidence type="ECO:0000256" key="6">
    <source>
        <dbReference type="ARBA" id="ARBA00022801"/>
    </source>
</evidence>
<comment type="subcellular location">
    <subcellularLocation>
        <location evidence="1">Mitochondrion inner membrane</location>
        <topology evidence="1">Single-pass membrane protein</topology>
    </subcellularLocation>
</comment>
<dbReference type="InterPro" id="IPR036286">
    <property type="entry name" value="LexA/Signal_pep-like_sf"/>
</dbReference>
<keyword evidence="6 11" id="KW-0378">Hydrolase</keyword>
<dbReference type="CDD" id="cd06530">
    <property type="entry name" value="S26_SPase_I"/>
    <property type="match status" value="1"/>
</dbReference>
<keyword evidence="4" id="KW-0812">Transmembrane</keyword>
<dbReference type="InterPro" id="IPR037730">
    <property type="entry name" value="IMP2"/>
</dbReference>
<dbReference type="GO" id="GO:0004252">
    <property type="term" value="F:serine-type endopeptidase activity"/>
    <property type="evidence" value="ECO:0007669"/>
    <property type="project" value="InterPro"/>
</dbReference>
<gene>
    <name evidence="13" type="ORF">AOQ84DRAFT_393127</name>
</gene>
<keyword evidence="9" id="KW-0472">Membrane</keyword>
<dbReference type="SUPFAM" id="SSF51306">
    <property type="entry name" value="LexA/Signal peptidase"/>
    <property type="match status" value="1"/>
</dbReference>
<dbReference type="GO" id="GO:0042720">
    <property type="term" value="C:mitochondrial inner membrane peptidase complex"/>
    <property type="evidence" value="ECO:0007669"/>
    <property type="project" value="InterPro"/>
</dbReference>
<protein>
    <recommendedName>
        <fullName evidence="11">Mitochondrial inner membrane protease subunit</fullName>
        <ecNumber evidence="11">3.4.21.-</ecNumber>
    </recommendedName>
</protein>
<dbReference type="EMBL" id="KV750988">
    <property type="protein sequence ID" value="OCL02199.1"/>
    <property type="molecule type" value="Genomic_DNA"/>
</dbReference>
<keyword evidence="7" id="KW-1133">Transmembrane helix</keyword>
<feature type="domain" description="Peptidase S26" evidence="12">
    <location>
        <begin position="21"/>
        <end position="170"/>
    </location>
</feature>
<keyword evidence="8 11" id="KW-0496">Mitochondrion</keyword>
<sequence length="205" mass="22942">MPFSTLRPLLRPRNLFSSGYKILLGCCLVVTVTDHFVDIIPVMGESMSPSLSPFSKIAGKHDHVLLSRYNPTKDLKRGDIVTFWKPHKPEEISIKRVIALEGDEVWPRDRERGTQGGYGGYGERANYKGGRRIKIPHGHVWVEGDYWRGSYDSNDLGPISKGLIDGKAIGILKWGRIEDIPHKTEKGGTKVIPGISQLPKEWAEG</sequence>
<dbReference type="InterPro" id="IPR019533">
    <property type="entry name" value="Peptidase_S26"/>
</dbReference>
<evidence type="ECO:0000256" key="3">
    <source>
        <dbReference type="ARBA" id="ARBA00022670"/>
    </source>
</evidence>
<dbReference type="AlphaFoldDB" id="A0A8E2EP05"/>
<evidence type="ECO:0000256" key="9">
    <source>
        <dbReference type="ARBA" id="ARBA00023136"/>
    </source>
</evidence>
<proteinExistence type="inferred from homology"/>
<dbReference type="GO" id="GO:0006465">
    <property type="term" value="P:signal peptide processing"/>
    <property type="evidence" value="ECO:0007669"/>
    <property type="project" value="InterPro"/>
</dbReference>
<feature type="active site" evidence="10">
    <location>
        <position position="95"/>
    </location>
</feature>
<dbReference type="OrthoDB" id="9996127at2759"/>
<evidence type="ECO:0000256" key="11">
    <source>
        <dbReference type="RuleBase" id="RU362041"/>
    </source>
</evidence>
<keyword evidence="5 11" id="KW-0999">Mitochondrion inner membrane</keyword>
<feature type="active site" evidence="10">
    <location>
        <position position="46"/>
    </location>
</feature>
<dbReference type="Gene3D" id="2.10.109.10">
    <property type="entry name" value="Umud Fragment, subunit A"/>
    <property type="match status" value="1"/>
</dbReference>
<organism evidence="13 14">
    <name type="scientific">Glonium stellatum</name>
    <dbReference type="NCBI Taxonomy" id="574774"/>
    <lineage>
        <taxon>Eukaryota</taxon>
        <taxon>Fungi</taxon>
        <taxon>Dikarya</taxon>
        <taxon>Ascomycota</taxon>
        <taxon>Pezizomycotina</taxon>
        <taxon>Dothideomycetes</taxon>
        <taxon>Pleosporomycetidae</taxon>
        <taxon>Gloniales</taxon>
        <taxon>Gloniaceae</taxon>
        <taxon>Glonium</taxon>
    </lineage>
</organism>
<evidence type="ECO:0000259" key="12">
    <source>
        <dbReference type="Pfam" id="PF10502"/>
    </source>
</evidence>
<reference evidence="13 14" key="1">
    <citation type="journal article" date="2016" name="Nat. Commun.">
        <title>Ectomycorrhizal ecology is imprinted in the genome of the dominant symbiotic fungus Cenococcum geophilum.</title>
        <authorList>
            <consortium name="DOE Joint Genome Institute"/>
            <person name="Peter M."/>
            <person name="Kohler A."/>
            <person name="Ohm R.A."/>
            <person name="Kuo A."/>
            <person name="Krutzmann J."/>
            <person name="Morin E."/>
            <person name="Arend M."/>
            <person name="Barry K.W."/>
            <person name="Binder M."/>
            <person name="Choi C."/>
            <person name="Clum A."/>
            <person name="Copeland A."/>
            <person name="Grisel N."/>
            <person name="Haridas S."/>
            <person name="Kipfer T."/>
            <person name="LaButti K."/>
            <person name="Lindquist E."/>
            <person name="Lipzen A."/>
            <person name="Maire R."/>
            <person name="Meier B."/>
            <person name="Mihaltcheva S."/>
            <person name="Molinier V."/>
            <person name="Murat C."/>
            <person name="Poggeler S."/>
            <person name="Quandt C.A."/>
            <person name="Sperisen C."/>
            <person name="Tritt A."/>
            <person name="Tisserant E."/>
            <person name="Crous P.W."/>
            <person name="Henrissat B."/>
            <person name="Nehls U."/>
            <person name="Egli S."/>
            <person name="Spatafora J.W."/>
            <person name="Grigoriev I.V."/>
            <person name="Martin F.M."/>
        </authorList>
    </citation>
    <scope>NUCLEOTIDE SEQUENCE [LARGE SCALE GENOMIC DNA]</scope>
    <source>
        <strain evidence="13 14">CBS 207.34</strain>
    </source>
</reference>